<dbReference type="Proteomes" id="UP000277204">
    <property type="component" value="Unassembled WGS sequence"/>
</dbReference>
<dbReference type="AlphaFoldDB" id="A0A183MRX1"/>
<accession>A0A183MRX1</accession>
<evidence type="ECO:0000313" key="2">
    <source>
        <dbReference type="Proteomes" id="UP000277204"/>
    </source>
</evidence>
<name>A0A183MRX1_9TREM</name>
<keyword evidence="2" id="KW-1185">Reference proteome</keyword>
<reference evidence="1 2" key="1">
    <citation type="submission" date="2018-11" db="EMBL/GenBank/DDBJ databases">
        <authorList>
            <consortium name="Pathogen Informatics"/>
        </authorList>
    </citation>
    <scope>NUCLEOTIDE SEQUENCE [LARGE SCALE GENOMIC DNA]</scope>
    <source>
        <strain evidence="1 2">Zambia</strain>
    </source>
</reference>
<protein>
    <submittedName>
        <fullName evidence="1">Uncharacterized protein</fullName>
    </submittedName>
</protein>
<organism evidence="1 2">
    <name type="scientific">Schistosoma margrebowiei</name>
    <dbReference type="NCBI Taxonomy" id="48269"/>
    <lineage>
        <taxon>Eukaryota</taxon>
        <taxon>Metazoa</taxon>
        <taxon>Spiralia</taxon>
        <taxon>Lophotrochozoa</taxon>
        <taxon>Platyhelminthes</taxon>
        <taxon>Trematoda</taxon>
        <taxon>Digenea</taxon>
        <taxon>Strigeidida</taxon>
        <taxon>Schistosomatoidea</taxon>
        <taxon>Schistosomatidae</taxon>
        <taxon>Schistosoma</taxon>
    </lineage>
</organism>
<sequence length="68" mass="7798">MDSIDDLVLLYHTYRQMEWKKNSVLTTASASVGLKSKKRKTNILKYNKEITNNVTHDKLAVAELENST</sequence>
<evidence type="ECO:0000313" key="1">
    <source>
        <dbReference type="EMBL" id="VDP29208.1"/>
    </source>
</evidence>
<dbReference type="EMBL" id="UZAI01017762">
    <property type="protein sequence ID" value="VDP29208.1"/>
    <property type="molecule type" value="Genomic_DNA"/>
</dbReference>
<proteinExistence type="predicted"/>
<gene>
    <name evidence="1" type="ORF">SMRZ_LOCUS18796</name>
</gene>